<dbReference type="AlphaFoldDB" id="A0A4V1C7M5"/>
<protein>
    <submittedName>
        <fullName evidence="1">Uncharacterized protein</fullName>
    </submittedName>
</protein>
<name>A0A4V1C7M5_PYROR</name>
<proteinExistence type="predicted"/>
<evidence type="ECO:0000313" key="2">
    <source>
        <dbReference type="Proteomes" id="UP000294847"/>
    </source>
</evidence>
<evidence type="ECO:0000313" key="1">
    <source>
        <dbReference type="EMBL" id="QBZ63908.1"/>
    </source>
</evidence>
<accession>A0A4V1C7M5</accession>
<dbReference type="EMBL" id="CP034209">
    <property type="protein sequence ID" value="QBZ63908.1"/>
    <property type="molecule type" value="Genomic_DNA"/>
</dbReference>
<sequence length="80" mass="9350">MVIVSGNALVRPSRLPPKTWVWSKRTRQKQPARNTKTGRSATWKWTCETWPSDAMRCSSVRRLFTLRSDRRRKVQHGAVV</sequence>
<dbReference type="Proteomes" id="UP000294847">
    <property type="component" value="Chromosome 6"/>
</dbReference>
<reference evidence="1 2" key="1">
    <citation type="journal article" date="2019" name="Mol. Biol. Evol.">
        <title>Blast fungal genomes show frequent chromosomal changes, gene gains and losses, and effector gene turnover.</title>
        <authorList>
            <person name="Gomez Luciano L.B."/>
            <person name="Jason Tsai I."/>
            <person name="Chuma I."/>
            <person name="Tosa Y."/>
            <person name="Chen Y.H."/>
            <person name="Li J.Y."/>
            <person name="Li M.Y."/>
            <person name="Jade Lu M.Y."/>
            <person name="Nakayashiki H."/>
            <person name="Li W.H."/>
        </authorList>
    </citation>
    <scope>NUCLEOTIDE SEQUENCE [LARGE SCALE GENOMIC DNA]</scope>
    <source>
        <strain evidence="1">MZ5-1-6</strain>
    </source>
</reference>
<gene>
    <name evidence="1" type="ORF">PoMZ_05599</name>
</gene>
<organism evidence="1 2">
    <name type="scientific">Pyricularia oryzae</name>
    <name type="common">Rice blast fungus</name>
    <name type="synonym">Magnaporthe oryzae</name>
    <dbReference type="NCBI Taxonomy" id="318829"/>
    <lineage>
        <taxon>Eukaryota</taxon>
        <taxon>Fungi</taxon>
        <taxon>Dikarya</taxon>
        <taxon>Ascomycota</taxon>
        <taxon>Pezizomycotina</taxon>
        <taxon>Sordariomycetes</taxon>
        <taxon>Sordariomycetidae</taxon>
        <taxon>Magnaporthales</taxon>
        <taxon>Pyriculariaceae</taxon>
        <taxon>Pyricularia</taxon>
    </lineage>
</organism>